<evidence type="ECO:0000256" key="1">
    <source>
        <dbReference type="SAM" id="MobiDB-lite"/>
    </source>
</evidence>
<organism evidence="2 3">
    <name type="scientific">Araneus ventricosus</name>
    <name type="common">Orbweaver spider</name>
    <name type="synonym">Epeira ventricosa</name>
    <dbReference type="NCBI Taxonomy" id="182803"/>
    <lineage>
        <taxon>Eukaryota</taxon>
        <taxon>Metazoa</taxon>
        <taxon>Ecdysozoa</taxon>
        <taxon>Arthropoda</taxon>
        <taxon>Chelicerata</taxon>
        <taxon>Arachnida</taxon>
        <taxon>Araneae</taxon>
        <taxon>Araneomorphae</taxon>
        <taxon>Entelegynae</taxon>
        <taxon>Araneoidea</taxon>
        <taxon>Araneidae</taxon>
        <taxon>Araneus</taxon>
    </lineage>
</organism>
<sequence length="252" mass="29108">MNVVGSYFNDKNTPESKHQPQHSPSLSAASSTLNIGNIESRVVKNDVLDAEILGTLKTVKNHCSYKANEDIEKMLHRMFPDSTIASKFLCREKKKKKTAYYAAFGITPYLENLLQENLNKKNFVLLFDESLNMMRQEKQMDIHVWYWQQNRISTIYFNSVFLGHSGSSDIFEEFLSAIAKLKFFKTIQISMDGPNVNWKFYSMLQDYYCKKFGKNLLNIGSCSLHIMHNAFKVGVLQAHGELWIFNCIVLFV</sequence>
<evidence type="ECO:0000313" key="3">
    <source>
        <dbReference type="Proteomes" id="UP000499080"/>
    </source>
</evidence>
<reference evidence="2 3" key="1">
    <citation type="journal article" date="2019" name="Sci. Rep.">
        <title>Orb-weaving spider Araneus ventricosus genome elucidates the spidroin gene catalogue.</title>
        <authorList>
            <person name="Kono N."/>
            <person name="Nakamura H."/>
            <person name="Ohtoshi R."/>
            <person name="Moran D.A.P."/>
            <person name="Shinohara A."/>
            <person name="Yoshida Y."/>
            <person name="Fujiwara M."/>
            <person name="Mori M."/>
            <person name="Tomita M."/>
            <person name="Arakawa K."/>
        </authorList>
    </citation>
    <scope>NUCLEOTIDE SEQUENCE [LARGE SCALE GENOMIC DNA]</scope>
</reference>
<dbReference type="PANTHER" id="PTHR37162">
    <property type="entry name" value="HAT FAMILY DIMERISATION DOMAINCONTAINING PROTEIN-RELATED"/>
    <property type="match status" value="1"/>
</dbReference>
<proteinExistence type="predicted"/>
<feature type="compositionally biased region" description="Polar residues" evidence="1">
    <location>
        <begin position="21"/>
        <end position="30"/>
    </location>
</feature>
<comment type="caution">
    <text evidence="2">The sequence shown here is derived from an EMBL/GenBank/DDBJ whole genome shotgun (WGS) entry which is preliminary data.</text>
</comment>
<feature type="region of interest" description="Disordered" evidence="1">
    <location>
        <begin position="1"/>
        <end position="30"/>
    </location>
</feature>
<dbReference type="AlphaFoldDB" id="A0A4Y2T8C7"/>
<dbReference type="Proteomes" id="UP000499080">
    <property type="component" value="Unassembled WGS sequence"/>
</dbReference>
<dbReference type="OrthoDB" id="6101485at2759"/>
<dbReference type="EMBL" id="BGPR01025991">
    <property type="protein sequence ID" value="GBN95345.1"/>
    <property type="molecule type" value="Genomic_DNA"/>
</dbReference>
<accession>A0A4Y2T8C7</accession>
<evidence type="ECO:0000313" key="2">
    <source>
        <dbReference type="EMBL" id="GBN95345.1"/>
    </source>
</evidence>
<keyword evidence="3" id="KW-1185">Reference proteome</keyword>
<dbReference type="PANTHER" id="PTHR37162:SF11">
    <property type="match status" value="1"/>
</dbReference>
<protein>
    <submittedName>
        <fullName evidence="2">Uncharacterized protein</fullName>
    </submittedName>
</protein>
<gene>
    <name evidence="2" type="ORF">AVEN_69876_1</name>
</gene>
<name>A0A4Y2T8C7_ARAVE</name>